<organism evidence="2 3">
    <name type="scientific">Nocardia acididurans</name>
    <dbReference type="NCBI Taxonomy" id="2802282"/>
    <lineage>
        <taxon>Bacteria</taxon>
        <taxon>Bacillati</taxon>
        <taxon>Actinomycetota</taxon>
        <taxon>Actinomycetes</taxon>
        <taxon>Mycobacteriales</taxon>
        <taxon>Nocardiaceae</taxon>
        <taxon>Nocardia</taxon>
    </lineage>
</organism>
<feature type="transmembrane region" description="Helical" evidence="1">
    <location>
        <begin position="86"/>
        <end position="107"/>
    </location>
</feature>
<reference evidence="2 3" key="1">
    <citation type="submission" date="2021-01" db="EMBL/GenBank/DDBJ databases">
        <title>WGS of actinomycetes isolated from Thailand.</title>
        <authorList>
            <person name="Thawai C."/>
        </authorList>
    </citation>
    <scope>NUCLEOTIDE SEQUENCE [LARGE SCALE GENOMIC DNA]</scope>
    <source>
        <strain evidence="2 3">LPG 2</strain>
    </source>
</reference>
<accession>A0ABS1MFF2</accession>
<evidence type="ECO:0000256" key="1">
    <source>
        <dbReference type="SAM" id="Phobius"/>
    </source>
</evidence>
<keyword evidence="1" id="KW-1133">Transmembrane helix</keyword>
<comment type="caution">
    <text evidence="2">The sequence shown here is derived from an EMBL/GenBank/DDBJ whole genome shotgun (WGS) entry which is preliminary data.</text>
</comment>
<dbReference type="Proteomes" id="UP000602198">
    <property type="component" value="Unassembled WGS sequence"/>
</dbReference>
<protein>
    <recommendedName>
        <fullName evidence="4">DUF1772 domain-containing protein</fullName>
    </recommendedName>
</protein>
<evidence type="ECO:0008006" key="4">
    <source>
        <dbReference type="Google" id="ProtNLM"/>
    </source>
</evidence>
<evidence type="ECO:0000313" key="2">
    <source>
        <dbReference type="EMBL" id="MBL1079377.1"/>
    </source>
</evidence>
<sequence length="172" mass="18795">MNYRIPTALIGGYATVAFFVFSATVAETWLLYPNIFRQVPESLVQAQEFMSVIAVGDVMRPLGAAMTLCALVAAVAALRYRVARRWLAGSLTALISGQFLLSILYLWPRASILFDDRDEHTAAEIDRAAAEFVTGQYFRIAAAGLAALCAVIAALECHRVMISTQRSDTNSE</sequence>
<feature type="transmembrane region" description="Helical" evidence="1">
    <location>
        <begin position="12"/>
        <end position="32"/>
    </location>
</feature>
<gene>
    <name evidence="2" type="ORF">JK358_33725</name>
</gene>
<feature type="transmembrane region" description="Helical" evidence="1">
    <location>
        <begin position="137"/>
        <end position="157"/>
    </location>
</feature>
<keyword evidence="1" id="KW-0472">Membrane</keyword>
<evidence type="ECO:0000313" key="3">
    <source>
        <dbReference type="Proteomes" id="UP000602198"/>
    </source>
</evidence>
<dbReference type="EMBL" id="JAERRJ010000016">
    <property type="protein sequence ID" value="MBL1079377.1"/>
    <property type="molecule type" value="Genomic_DNA"/>
</dbReference>
<feature type="transmembrane region" description="Helical" evidence="1">
    <location>
        <begin position="58"/>
        <end position="79"/>
    </location>
</feature>
<keyword evidence="1" id="KW-0812">Transmembrane</keyword>
<proteinExistence type="predicted"/>
<keyword evidence="3" id="KW-1185">Reference proteome</keyword>
<name>A0ABS1MFF2_9NOCA</name>
<dbReference type="RefSeq" id="WP_201955667.1">
    <property type="nucleotide sequence ID" value="NZ_JAERRJ010000016.1"/>
</dbReference>